<evidence type="ECO:0000256" key="5">
    <source>
        <dbReference type="ARBA" id="ARBA00022989"/>
    </source>
</evidence>
<dbReference type="PANTHER" id="PTHR33508">
    <property type="entry name" value="UPF0056 MEMBRANE PROTEIN YHCE"/>
    <property type="match status" value="1"/>
</dbReference>
<proteinExistence type="inferred from homology"/>
<feature type="transmembrane region" description="Helical" evidence="7">
    <location>
        <begin position="83"/>
        <end position="108"/>
    </location>
</feature>
<name>A0A7C1BDW7_UNCW3</name>
<evidence type="ECO:0000256" key="6">
    <source>
        <dbReference type="ARBA" id="ARBA00023136"/>
    </source>
</evidence>
<dbReference type="EMBL" id="DRBW01000179">
    <property type="protein sequence ID" value="HDM90489.1"/>
    <property type="molecule type" value="Genomic_DNA"/>
</dbReference>
<feature type="transmembrane region" description="Helical" evidence="7">
    <location>
        <begin position="188"/>
        <end position="210"/>
    </location>
</feature>
<dbReference type="Proteomes" id="UP000885931">
    <property type="component" value="Unassembled WGS sequence"/>
</dbReference>
<feature type="transmembrane region" description="Helical" evidence="7">
    <location>
        <begin position="120"/>
        <end position="143"/>
    </location>
</feature>
<comment type="caution">
    <text evidence="8">The sequence shown here is derived from an EMBL/GenBank/DDBJ whole genome shotgun (WGS) entry which is preliminary data.</text>
</comment>
<dbReference type="InterPro" id="IPR002771">
    <property type="entry name" value="Multi_antbiot-R_MarC"/>
</dbReference>
<feature type="transmembrane region" description="Helical" evidence="7">
    <location>
        <begin position="58"/>
        <end position="77"/>
    </location>
</feature>
<protein>
    <recommendedName>
        <fullName evidence="7">UPF0056 membrane protein</fullName>
    </recommendedName>
</protein>
<dbReference type="PANTHER" id="PTHR33508:SF1">
    <property type="entry name" value="UPF0056 MEMBRANE PROTEIN YHCE"/>
    <property type="match status" value="1"/>
</dbReference>
<dbReference type="GO" id="GO:0005886">
    <property type="term" value="C:plasma membrane"/>
    <property type="evidence" value="ECO:0007669"/>
    <property type="project" value="UniProtKB-SubCell"/>
</dbReference>
<evidence type="ECO:0000256" key="2">
    <source>
        <dbReference type="ARBA" id="ARBA00009784"/>
    </source>
</evidence>
<comment type="subcellular location">
    <subcellularLocation>
        <location evidence="1 7">Cell membrane</location>
        <topology evidence="1 7">Multi-pass membrane protein</topology>
    </subcellularLocation>
</comment>
<gene>
    <name evidence="8" type="ORF">ENG67_04690</name>
</gene>
<evidence type="ECO:0000256" key="4">
    <source>
        <dbReference type="ARBA" id="ARBA00022692"/>
    </source>
</evidence>
<dbReference type="AlphaFoldDB" id="A0A7C1BDW7"/>
<keyword evidence="6 7" id="KW-0472">Membrane</keyword>
<evidence type="ECO:0000256" key="7">
    <source>
        <dbReference type="RuleBase" id="RU362048"/>
    </source>
</evidence>
<reference evidence="8" key="1">
    <citation type="journal article" date="2020" name="mSystems">
        <title>Genome- and Community-Level Interaction Insights into Carbon Utilization and Element Cycling Functions of Hydrothermarchaeota in Hydrothermal Sediment.</title>
        <authorList>
            <person name="Zhou Z."/>
            <person name="Liu Y."/>
            <person name="Xu W."/>
            <person name="Pan J."/>
            <person name="Luo Z.H."/>
            <person name="Li M."/>
        </authorList>
    </citation>
    <scope>NUCLEOTIDE SEQUENCE [LARGE SCALE GENOMIC DNA]</scope>
    <source>
        <strain evidence="8">HyVt-237</strain>
    </source>
</reference>
<dbReference type="Pfam" id="PF01914">
    <property type="entry name" value="MarC"/>
    <property type="match status" value="1"/>
</dbReference>
<feature type="transmembrane region" description="Helical" evidence="7">
    <location>
        <begin position="20"/>
        <end position="46"/>
    </location>
</feature>
<comment type="similarity">
    <text evidence="2 7">Belongs to the UPF0056 (MarC) family.</text>
</comment>
<dbReference type="NCBIfam" id="TIGR00427">
    <property type="entry name" value="NAAT family transporter"/>
    <property type="match status" value="1"/>
</dbReference>
<organism evidence="8">
    <name type="scientific">candidate division WOR-3 bacterium</name>
    <dbReference type="NCBI Taxonomy" id="2052148"/>
    <lineage>
        <taxon>Bacteria</taxon>
        <taxon>Bacteria division WOR-3</taxon>
    </lineage>
</organism>
<feature type="transmembrane region" description="Helical" evidence="7">
    <location>
        <begin position="149"/>
        <end position="168"/>
    </location>
</feature>
<accession>A0A7C1BDW7</accession>
<keyword evidence="3" id="KW-1003">Cell membrane</keyword>
<keyword evidence="5 7" id="KW-1133">Transmembrane helix</keyword>
<evidence type="ECO:0000256" key="1">
    <source>
        <dbReference type="ARBA" id="ARBA00004651"/>
    </source>
</evidence>
<keyword evidence="4 7" id="KW-0812">Transmembrane</keyword>
<evidence type="ECO:0000313" key="8">
    <source>
        <dbReference type="EMBL" id="HDM90489.1"/>
    </source>
</evidence>
<evidence type="ECO:0000256" key="3">
    <source>
        <dbReference type="ARBA" id="ARBA00022475"/>
    </source>
</evidence>
<sequence>MQEVGGSNPPSPIFFIPMNIGIFFKVLIALFVAIDFFGILPLFLSLTEGMSPAQRSKTLIESVLTALFVGLLFIVLGRSFLSFLGITIPDFQVAGGILLVTLSLADLLQREKTRRKPEEGIGAVPLGVPLIAGPAVITTLLVFTDIAGPLFVTVAYLVNLAFLFVILYNSKLIVKFLGPAGSMALSKIMIIVMTAIGVVMARQGIAAIIAGRGVMQ</sequence>